<evidence type="ECO:0000256" key="2">
    <source>
        <dbReference type="ARBA" id="ARBA00022692"/>
    </source>
</evidence>
<gene>
    <name evidence="7" type="ORF">Z519_10798</name>
</gene>
<evidence type="ECO:0008006" key="9">
    <source>
        <dbReference type="Google" id="ProtNLM"/>
    </source>
</evidence>
<feature type="compositionally biased region" description="Polar residues" evidence="5">
    <location>
        <begin position="190"/>
        <end position="204"/>
    </location>
</feature>
<evidence type="ECO:0000256" key="1">
    <source>
        <dbReference type="ARBA" id="ARBA00004141"/>
    </source>
</evidence>
<feature type="transmembrane region" description="Helical" evidence="6">
    <location>
        <begin position="342"/>
        <end position="359"/>
    </location>
</feature>
<evidence type="ECO:0000256" key="5">
    <source>
        <dbReference type="SAM" id="MobiDB-lite"/>
    </source>
</evidence>
<evidence type="ECO:0000313" key="7">
    <source>
        <dbReference type="EMBL" id="KIW88751.1"/>
    </source>
</evidence>
<dbReference type="HOGENOM" id="CLU_594469_0_0_1"/>
<feature type="region of interest" description="Disordered" evidence="5">
    <location>
        <begin position="1"/>
        <end position="25"/>
    </location>
</feature>
<evidence type="ECO:0000313" key="8">
    <source>
        <dbReference type="Proteomes" id="UP000053789"/>
    </source>
</evidence>
<dbReference type="VEuPathDB" id="FungiDB:Z519_10798"/>
<dbReference type="Gene3D" id="1.20.1720.10">
    <property type="entry name" value="Multidrug resistance protein D"/>
    <property type="match status" value="1"/>
</dbReference>
<evidence type="ECO:0000256" key="4">
    <source>
        <dbReference type="ARBA" id="ARBA00023136"/>
    </source>
</evidence>
<keyword evidence="2 6" id="KW-0812">Transmembrane</keyword>
<keyword evidence="4 6" id="KW-0472">Membrane</keyword>
<feature type="transmembrane region" description="Helical" evidence="6">
    <location>
        <begin position="62"/>
        <end position="78"/>
    </location>
</feature>
<proteinExistence type="predicted"/>
<feature type="compositionally biased region" description="Polar residues" evidence="5">
    <location>
        <begin position="1"/>
        <end position="24"/>
    </location>
</feature>
<dbReference type="PANTHER" id="PTHR23502:SF171">
    <property type="entry name" value="MAJOR FACILITATOR SUPERFAMILY (MFS) PROFILE DOMAIN-CONTAINING PROTEIN"/>
    <property type="match status" value="1"/>
</dbReference>
<accession>A0A0D2EF90</accession>
<dbReference type="GO" id="GO:0005886">
    <property type="term" value="C:plasma membrane"/>
    <property type="evidence" value="ECO:0007669"/>
    <property type="project" value="TreeGrafter"/>
</dbReference>
<organism evidence="7 8">
    <name type="scientific">Cladophialophora bantiana (strain ATCC 10958 / CBS 173.52 / CDC B-1940 / NIH 8579)</name>
    <name type="common">Xylohypha bantiana</name>
    <dbReference type="NCBI Taxonomy" id="1442370"/>
    <lineage>
        <taxon>Eukaryota</taxon>
        <taxon>Fungi</taxon>
        <taxon>Dikarya</taxon>
        <taxon>Ascomycota</taxon>
        <taxon>Pezizomycotina</taxon>
        <taxon>Eurotiomycetes</taxon>
        <taxon>Chaetothyriomycetidae</taxon>
        <taxon>Chaetothyriales</taxon>
        <taxon>Herpotrichiellaceae</taxon>
        <taxon>Cladophialophora</taxon>
    </lineage>
</organism>
<feature type="transmembrane region" description="Helical" evidence="6">
    <location>
        <begin position="402"/>
        <end position="421"/>
    </location>
</feature>
<dbReference type="PANTHER" id="PTHR23502">
    <property type="entry name" value="MAJOR FACILITATOR SUPERFAMILY"/>
    <property type="match status" value="1"/>
</dbReference>
<sequence length="460" mass="50617">MSWFTSWFASSKNTESHPVNQPPVTENRVLEEPVKPAEPTIEAAQLAVPQPTQTERVNRNKLIFGAGAVFFAFSLLVTRRSLARKRLAASPAFYANAPGHQAEQAKKVNGAMEAVEALNIATINVLSLTMMATGGALWYLDINSLAEARRKLRGGLGIDGTGKSEKEAEEEFEEWMATVLARKEAKGLRPTQTNERGQESQCSSHETHRIQFGADDEENPKAWNGRKKMLNVGTISLLAFLSPLSEDRGRRTLYVCCLAAFTVLQVASALSPNIQTLIAMRTVSGFFGSVGIANGGGTISDMYNPFERAGIFGWTNPWTTVRRSHHQSLGVKMDILGELRNLFLTIVCAIKTAIGYLFLKETYAPVLLGRRKAELAQQDSQGSGKKTRYYFDGEDKRPSEQIGLLYLGGGLGFLTSVRFLVPRIDTVFNKLTEKHGGKELPEHRLPLASVGSILIPVSRF</sequence>
<dbReference type="GO" id="GO:0022857">
    <property type="term" value="F:transmembrane transporter activity"/>
    <property type="evidence" value="ECO:0007669"/>
    <property type="project" value="InterPro"/>
</dbReference>
<comment type="subcellular location">
    <subcellularLocation>
        <location evidence="1">Membrane</location>
        <topology evidence="1">Multi-pass membrane protein</topology>
    </subcellularLocation>
</comment>
<keyword evidence="8" id="KW-1185">Reference proteome</keyword>
<protein>
    <recommendedName>
        <fullName evidence="9">Altered inheritance of mitochondria protein 11</fullName>
    </recommendedName>
</protein>
<dbReference type="SUPFAM" id="SSF103473">
    <property type="entry name" value="MFS general substrate transporter"/>
    <property type="match status" value="1"/>
</dbReference>
<dbReference type="AlphaFoldDB" id="A0A0D2EF90"/>
<feature type="region of interest" description="Disordered" evidence="5">
    <location>
        <begin position="186"/>
        <end position="208"/>
    </location>
</feature>
<dbReference type="InterPro" id="IPR036259">
    <property type="entry name" value="MFS_trans_sf"/>
</dbReference>
<dbReference type="Proteomes" id="UP000053789">
    <property type="component" value="Unassembled WGS sequence"/>
</dbReference>
<evidence type="ECO:0000256" key="3">
    <source>
        <dbReference type="ARBA" id="ARBA00022989"/>
    </source>
</evidence>
<dbReference type="GeneID" id="27703726"/>
<dbReference type="RefSeq" id="XP_016615420.1">
    <property type="nucleotide sequence ID" value="XM_016768513.1"/>
</dbReference>
<dbReference type="EMBL" id="KN846998">
    <property type="protein sequence ID" value="KIW88751.1"/>
    <property type="molecule type" value="Genomic_DNA"/>
</dbReference>
<dbReference type="InterPro" id="IPR011701">
    <property type="entry name" value="MFS"/>
</dbReference>
<evidence type="ECO:0000256" key="6">
    <source>
        <dbReference type="SAM" id="Phobius"/>
    </source>
</evidence>
<keyword evidence="3 6" id="KW-1133">Transmembrane helix</keyword>
<dbReference type="Pfam" id="PF07690">
    <property type="entry name" value="MFS_1"/>
    <property type="match status" value="1"/>
</dbReference>
<name>A0A0D2EF90_CLAB1</name>
<dbReference type="OrthoDB" id="3558022at2759"/>
<reference evidence="7" key="1">
    <citation type="submission" date="2015-01" db="EMBL/GenBank/DDBJ databases">
        <title>The Genome Sequence of Cladophialophora bantiana CBS 173.52.</title>
        <authorList>
            <consortium name="The Broad Institute Genomics Platform"/>
            <person name="Cuomo C."/>
            <person name="de Hoog S."/>
            <person name="Gorbushina A."/>
            <person name="Stielow B."/>
            <person name="Teixiera M."/>
            <person name="Abouelleil A."/>
            <person name="Chapman S.B."/>
            <person name="Priest M."/>
            <person name="Young S.K."/>
            <person name="Wortman J."/>
            <person name="Nusbaum C."/>
            <person name="Birren B."/>
        </authorList>
    </citation>
    <scope>NUCLEOTIDE SEQUENCE [LARGE SCALE GENOMIC DNA]</scope>
    <source>
        <strain evidence="7">CBS 173.52</strain>
    </source>
</reference>